<name>A0A0N7LZ11_9RHOB</name>
<proteinExistence type="predicted"/>
<dbReference type="Proteomes" id="UP000052022">
    <property type="component" value="Unassembled WGS sequence"/>
</dbReference>
<sequence length="225" mass="26089">MAASAGRKRKAIAMGYIKWVFILCFWAIIGATLHYTLPQYDVVRIVNTYEERQELGDWTRIFWSRPDTQSAGLENRDVQFIQAVRPNGKPIVYRNEDTGWSWPPYFKFDTANLYTEANDAVSDKDDPEWVRVKHYGWRNQTLSIFPNAVAISPAASVDDKPTNWTSIVILVGLGFLILALYIRWLRFKARRIDPMVEDMEDGLYAMGDAVSERTQGLRRLFRRSK</sequence>
<reference evidence="2 3" key="1">
    <citation type="submission" date="2015-09" db="EMBL/GenBank/DDBJ databases">
        <authorList>
            <consortium name="Swine Surveillance"/>
        </authorList>
    </citation>
    <scope>NUCLEOTIDE SEQUENCE [LARGE SCALE GENOMIC DNA]</scope>
    <source>
        <strain evidence="2 3">CECT 7557</strain>
    </source>
</reference>
<dbReference type="AlphaFoldDB" id="A0A0N7LZ11"/>
<keyword evidence="1" id="KW-0472">Membrane</keyword>
<dbReference type="Pfam" id="PF07509">
    <property type="entry name" value="DUF1523"/>
    <property type="match status" value="1"/>
</dbReference>
<dbReference type="EMBL" id="CYSD01000014">
    <property type="protein sequence ID" value="CUH76369.1"/>
    <property type="molecule type" value="Genomic_DNA"/>
</dbReference>
<accession>A0A0N7LZ11</accession>
<feature type="transmembrane region" description="Helical" evidence="1">
    <location>
        <begin position="16"/>
        <end position="37"/>
    </location>
</feature>
<evidence type="ECO:0000313" key="3">
    <source>
        <dbReference type="Proteomes" id="UP000052022"/>
    </source>
</evidence>
<evidence type="ECO:0000313" key="2">
    <source>
        <dbReference type="EMBL" id="CUH76369.1"/>
    </source>
</evidence>
<gene>
    <name evidence="2" type="ORF">TRM7557_00865</name>
</gene>
<keyword evidence="1" id="KW-0812">Transmembrane</keyword>
<organism evidence="2 3">
    <name type="scientific">Tritonibacter multivorans</name>
    <dbReference type="NCBI Taxonomy" id="928856"/>
    <lineage>
        <taxon>Bacteria</taxon>
        <taxon>Pseudomonadati</taxon>
        <taxon>Pseudomonadota</taxon>
        <taxon>Alphaproteobacteria</taxon>
        <taxon>Rhodobacterales</taxon>
        <taxon>Paracoccaceae</taxon>
        <taxon>Tritonibacter</taxon>
    </lineage>
</organism>
<feature type="transmembrane region" description="Helical" evidence="1">
    <location>
        <begin position="164"/>
        <end position="182"/>
    </location>
</feature>
<dbReference type="InterPro" id="IPR011088">
    <property type="entry name" value="Phage_phiNM3_A0EWY4"/>
</dbReference>
<evidence type="ECO:0008006" key="4">
    <source>
        <dbReference type="Google" id="ProtNLM"/>
    </source>
</evidence>
<keyword evidence="1" id="KW-1133">Transmembrane helix</keyword>
<evidence type="ECO:0000256" key="1">
    <source>
        <dbReference type="SAM" id="Phobius"/>
    </source>
</evidence>
<keyword evidence="3" id="KW-1185">Reference proteome</keyword>
<protein>
    <recommendedName>
        <fullName evidence="4">DUF1523 domain-containing protein</fullName>
    </recommendedName>
</protein>
<dbReference type="STRING" id="928856.SAMN04488049_11262"/>